<reference evidence="1 2" key="1">
    <citation type="submission" date="2015-08" db="EMBL/GenBank/DDBJ databases">
        <authorList>
            <person name="Babu N.S."/>
            <person name="Beckwith C.J."/>
            <person name="Beseler K.G."/>
            <person name="Brison A."/>
            <person name="Carone J.V."/>
            <person name="Caskin T.P."/>
            <person name="Diamond M."/>
            <person name="Durham M.E."/>
            <person name="Foxe J.M."/>
            <person name="Go M."/>
            <person name="Henderson B.A."/>
            <person name="Jones I.B."/>
            <person name="McGettigan J.A."/>
            <person name="Micheletti S.J."/>
            <person name="Nasrallah M.E."/>
            <person name="Ortiz D."/>
            <person name="Piller C.R."/>
            <person name="Privatt S.R."/>
            <person name="Schneider S.L."/>
            <person name="Sharp S."/>
            <person name="Smith T.C."/>
            <person name="Stanton J.D."/>
            <person name="Ullery H.E."/>
            <person name="Wilson R.J."/>
            <person name="Serrano M.G."/>
            <person name="Buck G."/>
            <person name="Lee V."/>
            <person name="Wang Y."/>
            <person name="Carvalho R."/>
            <person name="Voegtly L."/>
            <person name="Shi R."/>
            <person name="Duckworth R."/>
            <person name="Johnson A."/>
            <person name="Loviza R."/>
            <person name="Walstead R."/>
            <person name="Shah Z."/>
            <person name="Kiflezghi M."/>
            <person name="Wade K."/>
            <person name="Ball S.L."/>
            <person name="Bradley K.W."/>
            <person name="Asai D.J."/>
            <person name="Bowman C.A."/>
            <person name="Russell D.A."/>
            <person name="Pope W.H."/>
            <person name="Jacobs-Sera D."/>
            <person name="Hendrix R.W."/>
            <person name="Hatfull G.F."/>
        </authorList>
    </citation>
    <scope>NUCLEOTIDE SEQUENCE [LARGE SCALE GENOMIC DNA]</scope>
    <source>
        <strain evidence="1 2">DSM 27648</strain>
    </source>
</reference>
<gene>
    <name evidence="1" type="ORF">AKJ09_06943</name>
</gene>
<name>A0A0K1Q4G8_9BACT</name>
<dbReference type="OrthoDB" id="1493140at2"/>
<accession>A0A0K1Q4G8</accession>
<proteinExistence type="predicted"/>
<organism evidence="1 2">
    <name type="scientific">Labilithrix luteola</name>
    <dbReference type="NCBI Taxonomy" id="1391654"/>
    <lineage>
        <taxon>Bacteria</taxon>
        <taxon>Pseudomonadati</taxon>
        <taxon>Myxococcota</taxon>
        <taxon>Polyangia</taxon>
        <taxon>Polyangiales</taxon>
        <taxon>Labilitrichaceae</taxon>
        <taxon>Labilithrix</taxon>
    </lineage>
</organism>
<evidence type="ECO:0000313" key="1">
    <source>
        <dbReference type="EMBL" id="AKV00280.1"/>
    </source>
</evidence>
<dbReference type="EMBL" id="CP012333">
    <property type="protein sequence ID" value="AKV00280.1"/>
    <property type="molecule type" value="Genomic_DNA"/>
</dbReference>
<evidence type="ECO:0000313" key="2">
    <source>
        <dbReference type="Proteomes" id="UP000064967"/>
    </source>
</evidence>
<keyword evidence="2" id="KW-1185">Reference proteome</keyword>
<protein>
    <submittedName>
        <fullName evidence="1">Uncharacterized protein</fullName>
    </submittedName>
</protein>
<dbReference type="KEGG" id="llu:AKJ09_06943"/>
<sequence length="206" mass="21552">MFSALLLVACWACEQPSATKAASIAKEAPTTDAAPKVPPASTPITNEPPLASAPVVIAAAPGFTPTRLAMGVSFDVPQGFSVVRDDDSSALFAGPQGARLLVASQGECGLGEKVLCQPTNDNEKKWARSATKTSCLITGVRGDTIVWERGRVVDGVVYTIRFEYPKAAKAAYDPIISRVSKTWKVPDRMLGGFYCGPPLGGGPVGD</sequence>
<dbReference type="RefSeq" id="WP_146651599.1">
    <property type="nucleotide sequence ID" value="NZ_CP012333.1"/>
</dbReference>
<dbReference type="Proteomes" id="UP000064967">
    <property type="component" value="Chromosome"/>
</dbReference>
<dbReference type="AlphaFoldDB" id="A0A0K1Q4G8"/>